<evidence type="ECO:0000313" key="3">
    <source>
        <dbReference type="Proteomes" id="UP001608902"/>
    </source>
</evidence>
<keyword evidence="3" id="KW-1185">Reference proteome</keyword>
<organism evidence="2 3">
    <name type="scientific">Gnathostoma spinigerum</name>
    <dbReference type="NCBI Taxonomy" id="75299"/>
    <lineage>
        <taxon>Eukaryota</taxon>
        <taxon>Metazoa</taxon>
        <taxon>Ecdysozoa</taxon>
        <taxon>Nematoda</taxon>
        <taxon>Chromadorea</taxon>
        <taxon>Rhabditida</taxon>
        <taxon>Spirurina</taxon>
        <taxon>Gnathostomatomorpha</taxon>
        <taxon>Gnathostomatoidea</taxon>
        <taxon>Gnathostomatidae</taxon>
        <taxon>Gnathostoma</taxon>
    </lineage>
</organism>
<reference evidence="2 3" key="1">
    <citation type="submission" date="2024-08" db="EMBL/GenBank/DDBJ databases">
        <title>Gnathostoma spinigerum genome.</title>
        <authorList>
            <person name="Gonzalez-Bertolin B."/>
            <person name="Monzon S."/>
            <person name="Zaballos A."/>
            <person name="Jimenez P."/>
            <person name="Dekumyoy P."/>
            <person name="Varona S."/>
            <person name="Cuesta I."/>
            <person name="Sumanam S."/>
            <person name="Adisakwattana P."/>
            <person name="Gasser R.B."/>
            <person name="Hernandez-Gonzalez A."/>
            <person name="Young N.D."/>
            <person name="Perteguer M.J."/>
        </authorList>
    </citation>
    <scope>NUCLEOTIDE SEQUENCE [LARGE SCALE GENOMIC DNA]</scope>
    <source>
        <strain evidence="2">AL3</strain>
        <tissue evidence="2">Liver</tissue>
    </source>
</reference>
<feature type="region of interest" description="Disordered" evidence="1">
    <location>
        <begin position="1"/>
        <end position="27"/>
    </location>
</feature>
<gene>
    <name evidence="2" type="ORF">AB6A40_005198</name>
</gene>
<dbReference type="Proteomes" id="UP001608902">
    <property type="component" value="Unassembled WGS sequence"/>
</dbReference>
<proteinExistence type="predicted"/>
<accession>A0ABD6EK08</accession>
<sequence length="195" mass="21906">MPHAREITHTEERLFPSCRPNLSRSKSGSSEIYNNFYTQTVIQAIQNPPYHARLIPTYERLSILHSNGEDQYNATFNHEKSTNKLPCDTSKLVTLSLPQGSPASFTVLPGVHAPSRSLSVKFNNISQSESYLAIGNVDKLALELELRKNSAIQQNISYTSSSSTNEYPSLDYTIAERICDHPSFLWQKSSSPSRK</sequence>
<dbReference type="EMBL" id="JBGFUD010003247">
    <property type="protein sequence ID" value="MFH4978489.1"/>
    <property type="molecule type" value="Genomic_DNA"/>
</dbReference>
<name>A0ABD6EK08_9BILA</name>
<comment type="caution">
    <text evidence="2">The sequence shown here is derived from an EMBL/GenBank/DDBJ whole genome shotgun (WGS) entry which is preliminary data.</text>
</comment>
<dbReference type="AlphaFoldDB" id="A0ABD6EK08"/>
<protein>
    <submittedName>
        <fullName evidence="2">Uncharacterized protein</fullName>
    </submittedName>
</protein>
<evidence type="ECO:0000313" key="2">
    <source>
        <dbReference type="EMBL" id="MFH4978489.1"/>
    </source>
</evidence>
<evidence type="ECO:0000256" key="1">
    <source>
        <dbReference type="SAM" id="MobiDB-lite"/>
    </source>
</evidence>
<feature type="compositionally biased region" description="Basic and acidic residues" evidence="1">
    <location>
        <begin position="1"/>
        <end position="14"/>
    </location>
</feature>